<evidence type="ECO:0000256" key="9">
    <source>
        <dbReference type="RuleBase" id="RU003691"/>
    </source>
</evidence>
<feature type="transmembrane region" description="Helical" evidence="10">
    <location>
        <begin position="209"/>
        <end position="226"/>
    </location>
</feature>
<evidence type="ECO:0000313" key="16">
    <source>
        <dbReference type="Proteomes" id="UP000239239"/>
    </source>
</evidence>
<dbReference type="InterPro" id="IPR036188">
    <property type="entry name" value="FAD/NAD-bd_sf"/>
</dbReference>
<dbReference type="Pfam" id="PF09335">
    <property type="entry name" value="VTT_dom"/>
    <property type="match status" value="1"/>
</dbReference>
<dbReference type="GO" id="GO:0050660">
    <property type="term" value="F:flavin adenine dinucleotide binding"/>
    <property type="evidence" value="ECO:0007669"/>
    <property type="project" value="TreeGrafter"/>
</dbReference>
<name>A0A2S6F5D1_LEGPN</name>
<feature type="transmembrane region" description="Helical" evidence="10">
    <location>
        <begin position="12"/>
        <end position="31"/>
    </location>
</feature>
<dbReference type="Pfam" id="PF02852">
    <property type="entry name" value="Pyr_redox_dim"/>
    <property type="match status" value="1"/>
</dbReference>
<dbReference type="InterPro" id="IPR016156">
    <property type="entry name" value="FAD/NAD-linked_Rdtase_dimer_sf"/>
</dbReference>
<keyword evidence="7" id="KW-1015">Disulfide bond</keyword>
<protein>
    <submittedName>
        <fullName evidence="15">Mercuric reductase</fullName>
    </submittedName>
</protein>
<dbReference type="PANTHER" id="PTHR43014:SF2">
    <property type="entry name" value="MERCURIC REDUCTASE"/>
    <property type="match status" value="1"/>
</dbReference>
<dbReference type="RefSeq" id="WP_010947814.1">
    <property type="nucleotide sequence ID" value="NZ_BBUG01000033.1"/>
</dbReference>
<comment type="cofactor">
    <cofactor evidence="1">
        <name>FAD</name>
        <dbReference type="ChEBI" id="CHEBI:57692"/>
    </cofactor>
</comment>
<dbReference type="OrthoDB" id="9800167at2"/>
<keyword evidence="4 9" id="KW-0274">FAD</keyword>
<dbReference type="GO" id="GO:0005886">
    <property type="term" value="C:plasma membrane"/>
    <property type="evidence" value="ECO:0007669"/>
    <property type="project" value="UniProtKB-ARBA"/>
</dbReference>
<evidence type="ECO:0000256" key="6">
    <source>
        <dbReference type="ARBA" id="ARBA00023002"/>
    </source>
</evidence>
<keyword evidence="10" id="KW-0472">Membrane</keyword>
<reference evidence="14" key="3">
    <citation type="submission" date="2019-10" db="EMBL/GenBank/DDBJ databases">
        <authorList>
            <consortium name="NCBI Pathogen Detection Project"/>
        </authorList>
    </citation>
    <scope>NUCLEOTIDE SEQUENCE</scope>
    <source>
        <strain evidence="14">AZ00058701</strain>
    </source>
</reference>
<evidence type="ECO:0000256" key="2">
    <source>
        <dbReference type="ARBA" id="ARBA00007532"/>
    </source>
</evidence>
<comment type="caution">
    <text evidence="15">The sequence shown here is derived from an EMBL/GenBank/DDBJ whole genome shotgun (WGS) entry which is preliminary data.</text>
</comment>
<feature type="transmembrane region" description="Helical" evidence="10">
    <location>
        <begin position="167"/>
        <end position="189"/>
    </location>
</feature>
<evidence type="ECO:0000256" key="8">
    <source>
        <dbReference type="ARBA" id="ARBA00023284"/>
    </source>
</evidence>
<dbReference type="Gene3D" id="3.30.390.30">
    <property type="match status" value="1"/>
</dbReference>
<keyword evidence="3 9" id="KW-0285">Flavoprotein</keyword>
<keyword evidence="5" id="KW-0521">NADP</keyword>
<feature type="domain" description="FAD/NAD(P)-binding" evidence="12">
    <location>
        <begin position="245"/>
        <end position="560"/>
    </location>
</feature>
<dbReference type="PROSITE" id="PS00076">
    <property type="entry name" value="PYRIDINE_REDOX_1"/>
    <property type="match status" value="1"/>
</dbReference>
<proteinExistence type="inferred from homology"/>
<gene>
    <name evidence="15" type="ORF">C3928_10735</name>
    <name evidence="14" type="ORF">JBJ86_10295</name>
</gene>
<keyword evidence="10" id="KW-0812">Transmembrane</keyword>
<dbReference type="EMBL" id="DACWHX010000011">
    <property type="protein sequence ID" value="HAU1880631.1"/>
    <property type="molecule type" value="Genomic_DNA"/>
</dbReference>
<keyword evidence="6 9" id="KW-0560">Oxidoreductase</keyword>
<dbReference type="AlphaFoldDB" id="A0A2S6F5D1"/>
<feature type="domain" description="Pyridine nucleotide-disulphide oxidoreductase dimerisation" evidence="11">
    <location>
        <begin position="580"/>
        <end position="684"/>
    </location>
</feature>
<dbReference type="InterPro" id="IPR012999">
    <property type="entry name" value="Pyr_OxRdtase_I_AS"/>
</dbReference>
<reference evidence="14" key="1">
    <citation type="journal article" date="2018" name="Genome Biol.">
        <title>SKESA: strategic k-mer extension for scrupulous assemblies.</title>
        <authorList>
            <person name="Souvorov A."/>
            <person name="Agarwala R."/>
            <person name="Lipman D.J."/>
        </authorList>
    </citation>
    <scope>NUCLEOTIDE SEQUENCE</scope>
    <source>
        <strain evidence="14">AZ00058701</strain>
    </source>
</reference>
<evidence type="ECO:0000256" key="10">
    <source>
        <dbReference type="SAM" id="Phobius"/>
    </source>
</evidence>
<keyword evidence="8 9" id="KW-0676">Redox-active center</keyword>
<evidence type="ECO:0000256" key="7">
    <source>
        <dbReference type="ARBA" id="ARBA00023157"/>
    </source>
</evidence>
<dbReference type="Proteomes" id="UP000239239">
    <property type="component" value="Unassembled WGS sequence"/>
</dbReference>
<dbReference type="SUPFAM" id="SSF51905">
    <property type="entry name" value="FAD/NAD(P)-binding domain"/>
    <property type="match status" value="1"/>
</dbReference>
<accession>A0A2S6F5D1</accession>
<feature type="transmembrane region" description="Helical" evidence="10">
    <location>
        <begin position="135"/>
        <end position="160"/>
    </location>
</feature>
<evidence type="ECO:0000259" key="13">
    <source>
        <dbReference type="Pfam" id="PF09335"/>
    </source>
</evidence>
<evidence type="ECO:0000259" key="12">
    <source>
        <dbReference type="Pfam" id="PF07992"/>
    </source>
</evidence>
<feature type="domain" description="VTT" evidence="13">
    <location>
        <begin position="70"/>
        <end position="187"/>
    </location>
</feature>
<dbReference type="PRINTS" id="PR00368">
    <property type="entry name" value="FADPNR"/>
</dbReference>
<dbReference type="SUPFAM" id="SSF55424">
    <property type="entry name" value="FAD/NAD-linked reductases, dimerisation (C-terminal) domain"/>
    <property type="match status" value="1"/>
</dbReference>
<feature type="transmembrane region" description="Helical" evidence="10">
    <location>
        <begin position="86"/>
        <end position="108"/>
    </location>
</feature>
<evidence type="ECO:0000256" key="4">
    <source>
        <dbReference type="ARBA" id="ARBA00022827"/>
    </source>
</evidence>
<dbReference type="Gene3D" id="3.50.50.60">
    <property type="entry name" value="FAD/NAD(P)-binding domain"/>
    <property type="match status" value="2"/>
</dbReference>
<dbReference type="Pfam" id="PF07992">
    <property type="entry name" value="Pyr_redox_2"/>
    <property type="match status" value="1"/>
</dbReference>
<dbReference type="GO" id="GO:0016668">
    <property type="term" value="F:oxidoreductase activity, acting on a sulfur group of donors, NAD(P) as acceptor"/>
    <property type="evidence" value="ECO:0007669"/>
    <property type="project" value="InterPro"/>
</dbReference>
<dbReference type="GeneID" id="57036098"/>
<evidence type="ECO:0000256" key="3">
    <source>
        <dbReference type="ARBA" id="ARBA00022630"/>
    </source>
</evidence>
<reference evidence="15 16" key="2">
    <citation type="submission" date="2018-02" db="EMBL/GenBank/DDBJ databases">
        <title>Draft genome sequences of four Legionella pneumophila clinical strains isolated in Ontario.</title>
        <authorList>
            <person name="Fortuna A."/>
            <person name="Ramnarine R."/>
            <person name="Li A."/>
            <person name="Frantz C."/>
            <person name="Mallo G."/>
        </authorList>
    </citation>
    <scope>NUCLEOTIDE SEQUENCE [LARGE SCALE GENOMIC DNA]</scope>
    <source>
        <strain evidence="15 16">LG61</strain>
    </source>
</reference>
<sequence length="711" mass="77559">MKISAIKTWLPLLIIIVLLGLFLGLGLNKYVSFASLRDNHEWLIAITKSHFYLVSFVFIIIYTVAVALSIPGAIFLTLIGGFLFGILWGTFLVVLSATLGATILFFAVQSSLGEVFSKRASGWVKRMRSGFKDNAFSYLLTLRLIPLFPFWVINIVSAVLGVSASTFIIATFIGIIPGSIVYVSVGNGLGELFAASLQPNLGIIFEPKFILPLLGLAALSLIPVFYKKKGKQGTEKMKDKDLFCDLAIIGGGSAGLSIAAGCSQLGLQVVLVEPNKMGGDCLNYGCIPSKTLLNTAKIFYQTKHSTVLGIQAKSVKIDFLQVMQQVHNVIACIAKNDSVERFTSLGVQVIQEAGHFIGPKQFKLKRKIIRAKHFVIATGSSPAIPPIQNLNKVSYLTNETIFNLKVQPEHLIVIGGGPIGCELAQAFAMLGSKVTILEAFTILPKDDADCVAIIRSQLESMQIALYEQIKINKIEESADKTISVHLENQDNPITITGSHLLVSTGRVANVDGLGLEKAGVQYTTRGINTNARLQTTNKKIYAIGDVTGPYQFTHMASYQAGIALRNIAFKWPAKVDYKAVPWVTYTEPELAHVGLLASEALKDPTLKITEFAFAEVDRAQAENKVNGKIKIITGKKAKILGVSIVGAHAGELILPWVIAVKERKSLRTFTDAIAAYPTFSEISKRVAGEYYKPFIFSSKIRTFVRWLNKLG</sequence>
<dbReference type="GO" id="GO:0003955">
    <property type="term" value="F:NAD(P)H dehydrogenase (quinone) activity"/>
    <property type="evidence" value="ECO:0007669"/>
    <property type="project" value="TreeGrafter"/>
</dbReference>
<evidence type="ECO:0000259" key="11">
    <source>
        <dbReference type="Pfam" id="PF02852"/>
    </source>
</evidence>
<feature type="transmembrane region" description="Helical" evidence="10">
    <location>
        <begin position="51"/>
        <end position="79"/>
    </location>
</feature>
<dbReference type="PANTHER" id="PTHR43014">
    <property type="entry name" value="MERCURIC REDUCTASE"/>
    <property type="match status" value="1"/>
</dbReference>
<organism evidence="15 16">
    <name type="scientific">Legionella pneumophila</name>
    <dbReference type="NCBI Taxonomy" id="446"/>
    <lineage>
        <taxon>Bacteria</taxon>
        <taxon>Pseudomonadati</taxon>
        <taxon>Pseudomonadota</taxon>
        <taxon>Gammaproteobacteria</taxon>
        <taxon>Legionellales</taxon>
        <taxon>Legionellaceae</taxon>
        <taxon>Legionella</taxon>
    </lineage>
</organism>
<evidence type="ECO:0000313" key="14">
    <source>
        <dbReference type="EMBL" id="HAU1880631.1"/>
    </source>
</evidence>
<dbReference type="InterPro" id="IPR032816">
    <property type="entry name" value="VTT_dom"/>
</dbReference>
<dbReference type="EMBL" id="PQWY01000015">
    <property type="protein sequence ID" value="PPK30099.1"/>
    <property type="molecule type" value="Genomic_DNA"/>
</dbReference>
<dbReference type="InterPro" id="IPR023753">
    <property type="entry name" value="FAD/NAD-binding_dom"/>
</dbReference>
<evidence type="ECO:0000313" key="15">
    <source>
        <dbReference type="EMBL" id="PPK30099.1"/>
    </source>
</evidence>
<dbReference type="InterPro" id="IPR004099">
    <property type="entry name" value="Pyr_nucl-diS_OxRdtase_dimer"/>
</dbReference>
<evidence type="ECO:0000256" key="5">
    <source>
        <dbReference type="ARBA" id="ARBA00022857"/>
    </source>
</evidence>
<evidence type="ECO:0000256" key="1">
    <source>
        <dbReference type="ARBA" id="ARBA00001974"/>
    </source>
</evidence>
<dbReference type="Proteomes" id="UP000866496">
    <property type="component" value="Unassembled WGS sequence"/>
</dbReference>
<comment type="similarity">
    <text evidence="2 9">Belongs to the class-I pyridine nucleotide-disulfide oxidoreductase family.</text>
</comment>
<dbReference type="PRINTS" id="PR00411">
    <property type="entry name" value="PNDRDTASEI"/>
</dbReference>
<feature type="transmembrane region" description="Helical" evidence="10">
    <location>
        <begin position="246"/>
        <end position="267"/>
    </location>
</feature>
<keyword evidence="10" id="KW-1133">Transmembrane helix</keyword>